<accession>A0A165EI07</accession>
<gene>
    <name evidence="2" type="ORF">LAESUDRAFT_699481</name>
</gene>
<dbReference type="GeneID" id="63823414"/>
<keyword evidence="1" id="KW-0732">Signal</keyword>
<dbReference type="EMBL" id="KV427621">
    <property type="protein sequence ID" value="KZT07090.1"/>
    <property type="molecule type" value="Genomic_DNA"/>
</dbReference>
<feature type="chain" id="PRO_5007857215" evidence="1">
    <location>
        <begin position="21"/>
        <end position="289"/>
    </location>
</feature>
<dbReference type="RefSeq" id="XP_040764830.1">
    <property type="nucleotide sequence ID" value="XM_040906385.1"/>
</dbReference>
<reference evidence="2 3" key="1">
    <citation type="journal article" date="2016" name="Mol. Biol. Evol.">
        <title>Comparative Genomics of Early-Diverging Mushroom-Forming Fungi Provides Insights into the Origins of Lignocellulose Decay Capabilities.</title>
        <authorList>
            <person name="Nagy L.G."/>
            <person name="Riley R."/>
            <person name="Tritt A."/>
            <person name="Adam C."/>
            <person name="Daum C."/>
            <person name="Floudas D."/>
            <person name="Sun H."/>
            <person name="Yadav J.S."/>
            <person name="Pangilinan J."/>
            <person name="Larsson K.H."/>
            <person name="Matsuura K."/>
            <person name="Barry K."/>
            <person name="Labutti K."/>
            <person name="Kuo R."/>
            <person name="Ohm R.A."/>
            <person name="Bhattacharya S.S."/>
            <person name="Shirouzu T."/>
            <person name="Yoshinaga Y."/>
            <person name="Martin F.M."/>
            <person name="Grigoriev I.V."/>
            <person name="Hibbett D.S."/>
        </authorList>
    </citation>
    <scope>NUCLEOTIDE SEQUENCE [LARGE SCALE GENOMIC DNA]</scope>
    <source>
        <strain evidence="2 3">93-53</strain>
    </source>
</reference>
<evidence type="ECO:0000313" key="3">
    <source>
        <dbReference type="Proteomes" id="UP000076871"/>
    </source>
</evidence>
<protein>
    <submittedName>
        <fullName evidence="2">Uncharacterized protein</fullName>
    </submittedName>
</protein>
<organism evidence="2 3">
    <name type="scientific">Laetiporus sulphureus 93-53</name>
    <dbReference type="NCBI Taxonomy" id="1314785"/>
    <lineage>
        <taxon>Eukaryota</taxon>
        <taxon>Fungi</taxon>
        <taxon>Dikarya</taxon>
        <taxon>Basidiomycota</taxon>
        <taxon>Agaricomycotina</taxon>
        <taxon>Agaricomycetes</taxon>
        <taxon>Polyporales</taxon>
        <taxon>Laetiporus</taxon>
    </lineage>
</organism>
<feature type="signal peptide" evidence="1">
    <location>
        <begin position="1"/>
        <end position="20"/>
    </location>
</feature>
<sequence length="289" mass="31284">MIVLLLISALLLSVPATVSACEGECIVGITNAFLGNYTPVVEAVMNDLNQQICANSSIPPNNYLSPIYDAYKMQAYHGMENAIFPSYFHGKCQQDGVNPPGCPNPDCPVVCGTPGSMVHFYSQLRYIAFNQTRHLLETLVAPGSNTYQQVEHALMKADQGHSRRMSRVYGRALAKAAAESASRSSVASSRATPMHGYKAYTTAPVLSQAPPPLPSSAAFDSDPDSANNILVPIPLRKRTDLTAVLRQILGEIDEQLLEACGGDAQDEATNGLPDCSWENEMKEYILTFP</sequence>
<evidence type="ECO:0000313" key="2">
    <source>
        <dbReference type="EMBL" id="KZT07090.1"/>
    </source>
</evidence>
<dbReference type="InParanoid" id="A0A165EI07"/>
<proteinExistence type="predicted"/>
<dbReference type="Proteomes" id="UP000076871">
    <property type="component" value="Unassembled WGS sequence"/>
</dbReference>
<name>A0A165EI07_9APHY</name>
<dbReference type="AlphaFoldDB" id="A0A165EI07"/>
<keyword evidence="3" id="KW-1185">Reference proteome</keyword>
<dbReference type="OrthoDB" id="3255642at2759"/>
<evidence type="ECO:0000256" key="1">
    <source>
        <dbReference type="SAM" id="SignalP"/>
    </source>
</evidence>